<dbReference type="AlphaFoldDB" id="A0A4R3KP71"/>
<dbReference type="PANTHER" id="PTHR14950:SF37">
    <property type="entry name" value="ENDORIBONUCLEASE DICER"/>
    <property type="match status" value="1"/>
</dbReference>
<dbReference type="GO" id="GO:0019843">
    <property type="term" value="F:rRNA binding"/>
    <property type="evidence" value="ECO:0007669"/>
    <property type="project" value="UniProtKB-KW"/>
</dbReference>
<feature type="binding site" evidence="12">
    <location>
        <position position="132"/>
    </location>
    <ligand>
        <name>Mg(2+)</name>
        <dbReference type="ChEBI" id="CHEBI:18420"/>
    </ligand>
</feature>
<dbReference type="Pfam" id="PF14622">
    <property type="entry name" value="Ribonucleas_3_3"/>
    <property type="match status" value="1"/>
</dbReference>
<evidence type="ECO:0000256" key="8">
    <source>
        <dbReference type="ARBA" id="ARBA00022801"/>
    </source>
</evidence>
<dbReference type="PANTHER" id="PTHR14950">
    <property type="entry name" value="DICER-RELATED"/>
    <property type="match status" value="1"/>
</dbReference>
<evidence type="ECO:0000259" key="14">
    <source>
        <dbReference type="PROSITE" id="PS50142"/>
    </source>
</evidence>
<dbReference type="SMART" id="SM00358">
    <property type="entry name" value="DSRM"/>
    <property type="match status" value="1"/>
</dbReference>
<dbReference type="InterPro" id="IPR011907">
    <property type="entry name" value="RNase_III"/>
</dbReference>
<dbReference type="Gene3D" id="1.10.1520.10">
    <property type="entry name" value="Ribonuclease III domain"/>
    <property type="match status" value="1"/>
</dbReference>
<dbReference type="SMART" id="SM00535">
    <property type="entry name" value="RIBOc"/>
    <property type="match status" value="1"/>
</dbReference>
<evidence type="ECO:0000256" key="5">
    <source>
        <dbReference type="ARBA" id="ARBA00022722"/>
    </source>
</evidence>
<dbReference type="EC" id="3.1.26.3" evidence="12"/>
<feature type="active site" evidence="12">
    <location>
        <position position="64"/>
    </location>
</feature>
<protein>
    <recommendedName>
        <fullName evidence="12">Ribonuclease 3</fullName>
        <ecNumber evidence="12">3.1.26.3</ecNumber>
    </recommendedName>
    <alternativeName>
        <fullName evidence="12">Ribonuclease III</fullName>
        <shortName evidence="12">RNase III</shortName>
    </alternativeName>
</protein>
<dbReference type="HAMAP" id="MF_00104">
    <property type="entry name" value="RNase_III"/>
    <property type="match status" value="1"/>
</dbReference>
<dbReference type="PROSITE" id="PS50142">
    <property type="entry name" value="RNASE_3_2"/>
    <property type="match status" value="1"/>
</dbReference>
<dbReference type="FunFam" id="1.10.1520.10:FF:000001">
    <property type="entry name" value="Ribonuclease 3"/>
    <property type="match status" value="1"/>
</dbReference>
<keyword evidence="12" id="KW-0819">tRNA processing</keyword>
<dbReference type="GO" id="GO:0008033">
    <property type="term" value="P:tRNA processing"/>
    <property type="evidence" value="ECO:0007669"/>
    <property type="project" value="UniProtKB-KW"/>
</dbReference>
<dbReference type="RefSeq" id="WP_132130084.1">
    <property type="nucleotide sequence ID" value="NZ_CP042432.1"/>
</dbReference>
<evidence type="ECO:0000256" key="2">
    <source>
        <dbReference type="ARBA" id="ARBA00010183"/>
    </source>
</evidence>
<dbReference type="InterPro" id="IPR000999">
    <property type="entry name" value="RNase_III_dom"/>
</dbReference>
<dbReference type="GO" id="GO:0006364">
    <property type="term" value="P:rRNA processing"/>
    <property type="evidence" value="ECO:0007669"/>
    <property type="project" value="UniProtKB-UniRule"/>
</dbReference>
<comment type="cofactor">
    <cofactor evidence="12">
        <name>Mg(2+)</name>
        <dbReference type="ChEBI" id="CHEBI:18420"/>
    </cofactor>
</comment>
<keyword evidence="7 12" id="KW-0255">Endonuclease</keyword>
<evidence type="ECO:0000256" key="4">
    <source>
        <dbReference type="ARBA" id="ARBA00022664"/>
    </source>
</evidence>
<dbReference type="Pfam" id="PF00035">
    <property type="entry name" value="dsrm"/>
    <property type="match status" value="1"/>
</dbReference>
<feature type="binding site" evidence="12">
    <location>
        <position position="135"/>
    </location>
    <ligand>
        <name>Mg(2+)</name>
        <dbReference type="ChEBI" id="CHEBI:18420"/>
    </ligand>
</feature>
<keyword evidence="5 12" id="KW-0540">Nuclease</keyword>
<evidence type="ECO:0000259" key="13">
    <source>
        <dbReference type="PROSITE" id="PS50137"/>
    </source>
</evidence>
<feature type="domain" description="RNase III" evidence="14">
    <location>
        <begin position="18"/>
        <end position="146"/>
    </location>
</feature>
<evidence type="ECO:0000256" key="9">
    <source>
        <dbReference type="ARBA" id="ARBA00022842"/>
    </source>
</evidence>
<dbReference type="CDD" id="cd00593">
    <property type="entry name" value="RIBOc"/>
    <property type="match status" value="1"/>
</dbReference>
<feature type="binding site" evidence="12">
    <location>
        <position position="60"/>
    </location>
    <ligand>
        <name>Mg(2+)</name>
        <dbReference type="ChEBI" id="CHEBI:18420"/>
    </ligand>
</feature>
<dbReference type="GO" id="GO:0046872">
    <property type="term" value="F:metal ion binding"/>
    <property type="evidence" value="ECO:0007669"/>
    <property type="project" value="UniProtKB-KW"/>
</dbReference>
<evidence type="ECO:0000256" key="7">
    <source>
        <dbReference type="ARBA" id="ARBA00022759"/>
    </source>
</evidence>
<organism evidence="15 16">
    <name type="scientific">Anseongella ginsenosidimutans</name>
    <dbReference type="NCBI Taxonomy" id="496056"/>
    <lineage>
        <taxon>Bacteria</taxon>
        <taxon>Pseudomonadati</taxon>
        <taxon>Bacteroidota</taxon>
        <taxon>Sphingobacteriia</taxon>
        <taxon>Sphingobacteriales</taxon>
        <taxon>Sphingobacteriaceae</taxon>
        <taxon>Anseongella</taxon>
    </lineage>
</organism>
<name>A0A4R3KP71_9SPHI</name>
<comment type="similarity">
    <text evidence="2">Belongs to the ribonuclease III family.</text>
</comment>
<accession>A0A4R3KP71</accession>
<dbReference type="InterPro" id="IPR036389">
    <property type="entry name" value="RNase_III_sf"/>
</dbReference>
<proteinExistence type="inferred from homology"/>
<comment type="caution">
    <text evidence="15">The sequence shown here is derived from an EMBL/GenBank/DDBJ whole genome shotgun (WGS) entry which is preliminary data.</text>
</comment>
<evidence type="ECO:0000313" key="15">
    <source>
        <dbReference type="EMBL" id="TCS85663.1"/>
    </source>
</evidence>
<dbReference type="Proteomes" id="UP000295807">
    <property type="component" value="Unassembled WGS sequence"/>
</dbReference>
<reference evidence="15 16" key="1">
    <citation type="submission" date="2019-03" db="EMBL/GenBank/DDBJ databases">
        <title>Genomic Encyclopedia of Type Strains, Phase IV (KMG-IV): sequencing the most valuable type-strain genomes for metagenomic binning, comparative biology and taxonomic classification.</title>
        <authorList>
            <person name="Goeker M."/>
        </authorList>
    </citation>
    <scope>NUCLEOTIDE SEQUENCE [LARGE SCALE GENOMIC DNA]</scope>
    <source>
        <strain evidence="15 16">DSM 21100</strain>
    </source>
</reference>
<keyword evidence="12" id="KW-0963">Cytoplasm</keyword>
<evidence type="ECO:0000256" key="1">
    <source>
        <dbReference type="ARBA" id="ARBA00000109"/>
    </source>
</evidence>
<feature type="active site" evidence="12">
    <location>
        <position position="135"/>
    </location>
</feature>
<comment type="subcellular location">
    <subcellularLocation>
        <location evidence="12">Cytoplasm</location>
    </subcellularLocation>
</comment>
<evidence type="ECO:0000256" key="3">
    <source>
        <dbReference type="ARBA" id="ARBA00022552"/>
    </source>
</evidence>
<sequence length="242" mass="27715">MPISSIYNLYISSDKEYVRILTNILGFVPRNLSLYKLAFRHKSVGNHVKKGFKDSNERLEFLGDAILGAVIAELLFKKYPFKDEGFLTEMRSKIVNRNHLNQLSRKLGLGHLISYDNKSANRTIQQGSLLGDAFEALIGAIYLDKNYAASRKFITDRIVKPHIDIDTLEQTETNYKSKLIEWCQREGRDVTFELISEEGEGRARLFNIRVLVDSEEYGQGQDYTKKNAEKIAAERACEVLNI</sequence>
<keyword evidence="12" id="KW-0699">rRNA-binding</keyword>
<evidence type="ECO:0000256" key="11">
    <source>
        <dbReference type="ARBA" id="ARBA00049596"/>
    </source>
</evidence>
<dbReference type="Gene3D" id="3.30.160.20">
    <property type="match status" value="1"/>
</dbReference>
<comment type="function">
    <text evidence="11 12">Digests double-stranded RNA. Involved in the processing of primary rRNA transcript to yield the immediate precursors to the large and small rRNAs (23S and 16S). Processes some mRNAs, and tRNAs when they are encoded in the rRNA operon. Processes pre-crRNA and tracrRNA of type II CRISPR loci if present in the organism.</text>
</comment>
<keyword evidence="8 12" id="KW-0378">Hydrolase</keyword>
<keyword evidence="16" id="KW-1185">Reference proteome</keyword>
<dbReference type="SUPFAM" id="SSF54768">
    <property type="entry name" value="dsRNA-binding domain-like"/>
    <property type="match status" value="1"/>
</dbReference>
<comment type="catalytic activity">
    <reaction evidence="1 12">
        <text>Endonucleolytic cleavage to 5'-phosphomonoester.</text>
        <dbReference type="EC" id="3.1.26.3"/>
    </reaction>
</comment>
<keyword evidence="10 12" id="KW-0694">RNA-binding</keyword>
<keyword evidence="3 12" id="KW-0698">rRNA processing</keyword>
<dbReference type="SUPFAM" id="SSF69065">
    <property type="entry name" value="RNase III domain-like"/>
    <property type="match status" value="1"/>
</dbReference>
<dbReference type="PROSITE" id="PS50137">
    <property type="entry name" value="DS_RBD"/>
    <property type="match status" value="1"/>
</dbReference>
<dbReference type="InterPro" id="IPR014720">
    <property type="entry name" value="dsRBD_dom"/>
</dbReference>
<dbReference type="OrthoDB" id="9805026at2"/>
<evidence type="ECO:0000256" key="12">
    <source>
        <dbReference type="HAMAP-Rule" id="MF_00104"/>
    </source>
</evidence>
<dbReference type="GO" id="GO:0004525">
    <property type="term" value="F:ribonuclease III activity"/>
    <property type="evidence" value="ECO:0007669"/>
    <property type="project" value="UniProtKB-UniRule"/>
</dbReference>
<gene>
    <name evidence="12" type="primary">rnc</name>
    <name evidence="15" type="ORF">EDD80_11165</name>
</gene>
<dbReference type="NCBIfam" id="TIGR02191">
    <property type="entry name" value="RNaseIII"/>
    <property type="match status" value="1"/>
</dbReference>
<feature type="domain" description="DRBM" evidence="13">
    <location>
        <begin position="174"/>
        <end position="242"/>
    </location>
</feature>
<keyword evidence="4 12" id="KW-0507">mRNA processing</keyword>
<dbReference type="EMBL" id="SMAD01000011">
    <property type="protein sequence ID" value="TCS85663.1"/>
    <property type="molecule type" value="Genomic_DNA"/>
</dbReference>
<evidence type="ECO:0000313" key="16">
    <source>
        <dbReference type="Proteomes" id="UP000295807"/>
    </source>
</evidence>
<dbReference type="PROSITE" id="PS00517">
    <property type="entry name" value="RNASE_3_1"/>
    <property type="match status" value="1"/>
</dbReference>
<evidence type="ECO:0000256" key="10">
    <source>
        <dbReference type="ARBA" id="ARBA00022884"/>
    </source>
</evidence>
<dbReference type="GO" id="GO:0005737">
    <property type="term" value="C:cytoplasm"/>
    <property type="evidence" value="ECO:0007669"/>
    <property type="project" value="UniProtKB-SubCell"/>
</dbReference>
<comment type="subunit">
    <text evidence="12">Homodimer.</text>
</comment>
<keyword evidence="6 12" id="KW-0479">Metal-binding</keyword>
<keyword evidence="9 12" id="KW-0460">Magnesium</keyword>
<dbReference type="GO" id="GO:0006397">
    <property type="term" value="P:mRNA processing"/>
    <property type="evidence" value="ECO:0007669"/>
    <property type="project" value="UniProtKB-UniRule"/>
</dbReference>
<evidence type="ECO:0000256" key="6">
    <source>
        <dbReference type="ARBA" id="ARBA00022723"/>
    </source>
</evidence>
<dbReference type="CDD" id="cd10845">
    <property type="entry name" value="DSRM_RNAse_III_family"/>
    <property type="match status" value="1"/>
</dbReference>